<dbReference type="PANTHER" id="PTHR30055:SF235">
    <property type="entry name" value="TRANSCRIPTIONAL REGULATORY PROTEIN"/>
    <property type="match status" value="1"/>
</dbReference>
<evidence type="ECO:0000313" key="5">
    <source>
        <dbReference type="Proteomes" id="UP000295281"/>
    </source>
</evidence>
<evidence type="ECO:0000256" key="1">
    <source>
        <dbReference type="ARBA" id="ARBA00023125"/>
    </source>
</evidence>
<dbReference type="PRINTS" id="PR00455">
    <property type="entry name" value="HTHTETR"/>
</dbReference>
<dbReference type="Gene3D" id="1.10.357.10">
    <property type="entry name" value="Tetracycline Repressor, domain 2"/>
    <property type="match status" value="1"/>
</dbReference>
<protein>
    <submittedName>
        <fullName evidence="4">TetR family transcriptional regulator</fullName>
    </submittedName>
</protein>
<dbReference type="Proteomes" id="UP000295281">
    <property type="component" value="Unassembled WGS sequence"/>
</dbReference>
<dbReference type="AlphaFoldDB" id="A0A4R6V4P4"/>
<sequence length="202" mass="21637">MDRSETARECAADSARVRDRAATRRRILDSARELFTADGYTQVSSRRIAAHAGVNVALINRYFGAKRGLLAEVIAGEAVYPGVFEGDPATLARRIAERLAARVHGEATPLQRALDGASGDPDLKAVYDERLKSAVLEPLEKYLGGAGARTRALSVAAVVLGLAGLRRVEGGAAFAECDRRELTERFTRIIEACLEESVSPGG</sequence>
<dbReference type="GO" id="GO:0003700">
    <property type="term" value="F:DNA-binding transcription factor activity"/>
    <property type="evidence" value="ECO:0007669"/>
    <property type="project" value="TreeGrafter"/>
</dbReference>
<comment type="caution">
    <text evidence="4">The sequence shown here is derived from an EMBL/GenBank/DDBJ whole genome shotgun (WGS) entry which is preliminary data.</text>
</comment>
<dbReference type="InterPro" id="IPR041678">
    <property type="entry name" value="TetR_C_16"/>
</dbReference>
<accession>A0A4R6V4P4</accession>
<dbReference type="OrthoDB" id="3210235at2"/>
<dbReference type="InterPro" id="IPR050109">
    <property type="entry name" value="HTH-type_TetR-like_transc_reg"/>
</dbReference>
<feature type="DNA-binding region" description="H-T-H motif" evidence="2">
    <location>
        <begin position="44"/>
        <end position="63"/>
    </location>
</feature>
<dbReference type="EMBL" id="SNYN01000001">
    <property type="protein sequence ID" value="TDQ55254.1"/>
    <property type="molecule type" value="Genomic_DNA"/>
</dbReference>
<evidence type="ECO:0000313" key="4">
    <source>
        <dbReference type="EMBL" id="TDQ55254.1"/>
    </source>
</evidence>
<dbReference type="PROSITE" id="PS50977">
    <property type="entry name" value="HTH_TETR_2"/>
    <property type="match status" value="1"/>
</dbReference>
<keyword evidence="1 2" id="KW-0238">DNA-binding</keyword>
<dbReference type="PANTHER" id="PTHR30055">
    <property type="entry name" value="HTH-TYPE TRANSCRIPTIONAL REGULATOR RUTR"/>
    <property type="match status" value="1"/>
</dbReference>
<dbReference type="InterPro" id="IPR036271">
    <property type="entry name" value="Tet_transcr_reg_TetR-rel_C_sf"/>
</dbReference>
<dbReference type="Pfam" id="PF00440">
    <property type="entry name" value="TetR_N"/>
    <property type="match status" value="1"/>
</dbReference>
<keyword evidence="5" id="KW-1185">Reference proteome</keyword>
<evidence type="ECO:0000256" key="2">
    <source>
        <dbReference type="PROSITE-ProRule" id="PRU00335"/>
    </source>
</evidence>
<feature type="domain" description="HTH tetR-type" evidence="3">
    <location>
        <begin position="21"/>
        <end position="81"/>
    </location>
</feature>
<dbReference type="SUPFAM" id="SSF48498">
    <property type="entry name" value="Tetracyclin repressor-like, C-terminal domain"/>
    <property type="match status" value="1"/>
</dbReference>
<evidence type="ECO:0000259" key="3">
    <source>
        <dbReference type="PROSITE" id="PS50977"/>
    </source>
</evidence>
<dbReference type="InterPro" id="IPR001647">
    <property type="entry name" value="HTH_TetR"/>
</dbReference>
<gene>
    <name evidence="4" type="ORF">EV190_101579</name>
</gene>
<reference evidence="4 5" key="1">
    <citation type="submission" date="2019-03" db="EMBL/GenBank/DDBJ databases">
        <title>Genomic Encyclopedia of Type Strains, Phase IV (KMG-IV): sequencing the most valuable type-strain genomes for metagenomic binning, comparative biology and taxonomic classification.</title>
        <authorList>
            <person name="Goeker M."/>
        </authorList>
    </citation>
    <scope>NUCLEOTIDE SEQUENCE [LARGE SCALE GENOMIC DNA]</scope>
    <source>
        <strain evidence="4 5">DSM 46770</strain>
    </source>
</reference>
<dbReference type="Gene3D" id="1.10.10.60">
    <property type="entry name" value="Homeodomain-like"/>
    <property type="match status" value="1"/>
</dbReference>
<dbReference type="GO" id="GO:0000976">
    <property type="term" value="F:transcription cis-regulatory region binding"/>
    <property type="evidence" value="ECO:0007669"/>
    <property type="project" value="TreeGrafter"/>
</dbReference>
<name>A0A4R6V4P4_9ACTN</name>
<proteinExistence type="predicted"/>
<dbReference type="SUPFAM" id="SSF46689">
    <property type="entry name" value="Homeodomain-like"/>
    <property type="match status" value="1"/>
</dbReference>
<dbReference type="Pfam" id="PF17920">
    <property type="entry name" value="TetR_C_16"/>
    <property type="match status" value="1"/>
</dbReference>
<organism evidence="4 5">
    <name type="scientific">Actinorugispora endophytica</name>
    <dbReference type="NCBI Taxonomy" id="1605990"/>
    <lineage>
        <taxon>Bacteria</taxon>
        <taxon>Bacillati</taxon>
        <taxon>Actinomycetota</taxon>
        <taxon>Actinomycetes</taxon>
        <taxon>Streptosporangiales</taxon>
        <taxon>Nocardiopsidaceae</taxon>
        <taxon>Actinorugispora</taxon>
    </lineage>
</organism>
<dbReference type="InterPro" id="IPR009057">
    <property type="entry name" value="Homeodomain-like_sf"/>
</dbReference>